<dbReference type="InterPro" id="IPR055171">
    <property type="entry name" value="GT-D-like"/>
</dbReference>
<dbReference type="Pfam" id="PF22882">
    <property type="entry name" value="GT-D-like"/>
    <property type="match status" value="1"/>
</dbReference>
<proteinExistence type="predicted"/>
<name>A0ABY7TXY4_9SPHN</name>
<dbReference type="Proteomes" id="UP001218231">
    <property type="component" value="Chromosome"/>
</dbReference>
<sequence length="287" mass="30692">MMETILDRPRIGLLPVVRAAQAALAQGRGFSLVRLGDGEGAMLSHDAPHMGEDIAFCLNIWFGDQAIDGDDRRAMARGLERAMREADVLGLPRRAQLQVSMRYHEVFANLGRVLGARHPVVGDMALHFYLQWSGALGALVRDARRLVLIGCRDVAGQFGAHFDVPVVQWLLRGEARFPGIVAEPHWPIGYARMMARIGGVGPGDLVLVGAGVLGKAYVAGAARRGAVALDMGSVFDGWAGIISRDGRIGTGAEFSIPHLAQGGPADEAMRERLRAYLAGTNIADGAI</sequence>
<reference evidence="2 3" key="1">
    <citation type="submission" date="2023-02" db="EMBL/GenBank/DDBJ databases">
        <title>Genome sequence of Novosphingobium humi KACC 19094.</title>
        <authorList>
            <person name="Kim S."/>
            <person name="Heo J."/>
            <person name="Kwon S.-W."/>
        </authorList>
    </citation>
    <scope>NUCLEOTIDE SEQUENCE [LARGE SCALE GENOMIC DNA]</scope>
    <source>
        <strain evidence="2 3">KACC 19094</strain>
    </source>
</reference>
<evidence type="ECO:0000313" key="3">
    <source>
        <dbReference type="Proteomes" id="UP001218231"/>
    </source>
</evidence>
<feature type="domain" description="GT-D fold-like" evidence="1">
    <location>
        <begin position="16"/>
        <end position="236"/>
    </location>
</feature>
<dbReference type="EMBL" id="CP117417">
    <property type="protein sequence ID" value="WCT78133.1"/>
    <property type="molecule type" value="Genomic_DNA"/>
</dbReference>
<evidence type="ECO:0000259" key="1">
    <source>
        <dbReference type="Pfam" id="PF22882"/>
    </source>
</evidence>
<evidence type="ECO:0000313" key="2">
    <source>
        <dbReference type="EMBL" id="WCT78133.1"/>
    </source>
</evidence>
<gene>
    <name evidence="2" type="ORF">PQ457_03935</name>
</gene>
<keyword evidence="3" id="KW-1185">Reference proteome</keyword>
<dbReference type="RefSeq" id="WP_273618477.1">
    <property type="nucleotide sequence ID" value="NZ_CP117417.1"/>
</dbReference>
<protein>
    <recommendedName>
        <fullName evidence="1">GT-D fold-like domain-containing protein</fullName>
    </recommendedName>
</protein>
<accession>A0ABY7TXY4</accession>
<organism evidence="2 3">
    <name type="scientific">Novosphingobium humi</name>
    <dbReference type="NCBI Taxonomy" id="2282397"/>
    <lineage>
        <taxon>Bacteria</taxon>
        <taxon>Pseudomonadati</taxon>
        <taxon>Pseudomonadota</taxon>
        <taxon>Alphaproteobacteria</taxon>
        <taxon>Sphingomonadales</taxon>
        <taxon>Sphingomonadaceae</taxon>
        <taxon>Novosphingobium</taxon>
    </lineage>
</organism>